<dbReference type="PROSITE" id="PS01319">
    <property type="entry name" value="RBFA"/>
    <property type="match status" value="1"/>
</dbReference>
<sequence length="133" mass="15264">MDFDFTLPGLGRPKSTRPKRVAEAMKNELSILLLQKVRDPCLQQVSISMVEVTPDLKQAKVYFVVPDGIDAGNVRKGLERARGFFRSQIAGRLNLRYTPELIFYYDVHHEEAERLDEIFRQIAKDKKADDDPA</sequence>
<dbReference type="InterPro" id="IPR020053">
    <property type="entry name" value="Ribosome-bd_factorA_CS"/>
</dbReference>
<evidence type="ECO:0000313" key="1">
    <source>
        <dbReference type="EMBL" id="VAW37875.1"/>
    </source>
</evidence>
<name>A0A3B0V2X6_9ZZZZ</name>
<dbReference type="HAMAP" id="MF_00003">
    <property type="entry name" value="RbfA"/>
    <property type="match status" value="1"/>
</dbReference>
<dbReference type="AlphaFoldDB" id="A0A3B0V2X6"/>
<dbReference type="PANTHER" id="PTHR33515:SF1">
    <property type="entry name" value="RIBOSOME-BINDING FACTOR A, CHLOROPLASTIC-RELATED"/>
    <property type="match status" value="1"/>
</dbReference>
<dbReference type="GO" id="GO:0043024">
    <property type="term" value="F:ribosomal small subunit binding"/>
    <property type="evidence" value="ECO:0007669"/>
    <property type="project" value="TreeGrafter"/>
</dbReference>
<protein>
    <submittedName>
        <fullName evidence="1">Ribosome-binding factor A</fullName>
    </submittedName>
</protein>
<dbReference type="Pfam" id="PF02033">
    <property type="entry name" value="RBFA"/>
    <property type="match status" value="1"/>
</dbReference>
<reference evidence="1" key="1">
    <citation type="submission" date="2018-06" db="EMBL/GenBank/DDBJ databases">
        <authorList>
            <person name="Zhirakovskaya E."/>
        </authorList>
    </citation>
    <scope>NUCLEOTIDE SEQUENCE</scope>
</reference>
<dbReference type="InterPro" id="IPR015946">
    <property type="entry name" value="KH_dom-like_a/b"/>
</dbReference>
<dbReference type="EMBL" id="UOEY01000052">
    <property type="protein sequence ID" value="VAW37875.1"/>
    <property type="molecule type" value="Genomic_DNA"/>
</dbReference>
<organism evidence="1">
    <name type="scientific">hydrothermal vent metagenome</name>
    <dbReference type="NCBI Taxonomy" id="652676"/>
    <lineage>
        <taxon>unclassified sequences</taxon>
        <taxon>metagenomes</taxon>
        <taxon>ecological metagenomes</taxon>
    </lineage>
</organism>
<proteinExistence type="inferred from homology"/>
<accession>A0A3B0V2X6</accession>
<dbReference type="SUPFAM" id="SSF89919">
    <property type="entry name" value="Ribosome-binding factor A, RbfA"/>
    <property type="match status" value="1"/>
</dbReference>
<dbReference type="GO" id="GO:0006364">
    <property type="term" value="P:rRNA processing"/>
    <property type="evidence" value="ECO:0007669"/>
    <property type="project" value="InterPro"/>
</dbReference>
<dbReference type="InterPro" id="IPR023799">
    <property type="entry name" value="RbfA_dom_sf"/>
</dbReference>
<dbReference type="InterPro" id="IPR000238">
    <property type="entry name" value="RbfA"/>
</dbReference>
<gene>
    <name evidence="1" type="ORF">MNBD_DELTA04-1209</name>
</gene>
<dbReference type="Gene3D" id="3.30.300.20">
    <property type="match status" value="1"/>
</dbReference>
<dbReference type="GO" id="GO:0005829">
    <property type="term" value="C:cytosol"/>
    <property type="evidence" value="ECO:0007669"/>
    <property type="project" value="TreeGrafter"/>
</dbReference>
<dbReference type="PANTHER" id="PTHR33515">
    <property type="entry name" value="RIBOSOME-BINDING FACTOR A, CHLOROPLASTIC-RELATED"/>
    <property type="match status" value="1"/>
</dbReference>
<dbReference type="NCBIfam" id="TIGR00082">
    <property type="entry name" value="rbfA"/>
    <property type="match status" value="1"/>
</dbReference>